<name>A0AAE7W9P6_9CAUD</name>
<keyword evidence="2" id="KW-1185">Reference proteome</keyword>
<dbReference type="Proteomes" id="UP000827626">
    <property type="component" value="Segment"/>
</dbReference>
<accession>A0AAE7W9P6</accession>
<sequence>MSEQMASSIPQSVISYDPIQAYVCDCGKEMIEATIGVNHISVTVHRKAHLFPYVACTIEKAIVAMQRKGGHILPSTNIVSLVKDFESLYEALAAVDVKELHMDNGMVIMQYFRDTDSPIIDEKKQLIICSPASQYWWKRDEVLSPIIDKIQESIPSFQPWRQDDFMMSLLRSYPKPKISKAK</sequence>
<dbReference type="EMBL" id="MW749010">
    <property type="protein sequence ID" value="QYA57508.1"/>
    <property type="molecule type" value="Genomic_DNA"/>
</dbReference>
<gene>
    <name evidence="1" type="ORF">SARAHDANIELLE_80</name>
</gene>
<organism evidence="1 2">
    <name type="scientific">Hafnia phage vB_HpaM_SarahDanielle</name>
    <dbReference type="NCBI Taxonomy" id="2836113"/>
    <lineage>
        <taxon>Viruses</taxon>
        <taxon>Duplodnaviria</taxon>
        <taxon>Heunggongvirae</taxon>
        <taxon>Uroviricota</taxon>
        <taxon>Caudoviricetes</taxon>
        <taxon>Andersonviridae</taxon>
        <taxon>Andersonviridae incertae sedis</taxon>
        <taxon>Daniellevirus</taxon>
        <taxon>Daniellevirus danielle</taxon>
    </lineage>
</organism>
<evidence type="ECO:0000313" key="2">
    <source>
        <dbReference type="Proteomes" id="UP000827626"/>
    </source>
</evidence>
<reference evidence="1" key="1">
    <citation type="submission" date="2021-03" db="EMBL/GenBank/DDBJ databases">
        <authorList>
            <person name="Thompson D.W."/>
            <person name="Brown H.M.F."/>
            <person name="Thompson S.D."/>
            <person name="Grose J.H."/>
        </authorList>
    </citation>
    <scope>NUCLEOTIDE SEQUENCE</scope>
</reference>
<protein>
    <submittedName>
        <fullName evidence="1">Uncharacterized protein</fullName>
    </submittedName>
</protein>
<evidence type="ECO:0000313" key="1">
    <source>
        <dbReference type="EMBL" id="QYA57508.1"/>
    </source>
</evidence>
<proteinExistence type="predicted"/>